<evidence type="ECO:0000313" key="1">
    <source>
        <dbReference type="EMBL" id="USJ21451.1"/>
    </source>
</evidence>
<dbReference type="KEGG" id="lfo:LMK00_05495"/>
<name>A0A9Q8Y3W4_9LACT</name>
<gene>
    <name evidence="1" type="ORF">LMK00_05495</name>
</gene>
<organism evidence="1 2">
    <name type="scientific">Lactococcus formosensis</name>
    <dbReference type="NCBI Taxonomy" id="1281486"/>
    <lineage>
        <taxon>Bacteria</taxon>
        <taxon>Bacillati</taxon>
        <taxon>Bacillota</taxon>
        <taxon>Bacilli</taxon>
        <taxon>Lactobacillales</taxon>
        <taxon>Streptococcaceae</taxon>
        <taxon>Lactococcus</taxon>
    </lineage>
</organism>
<protein>
    <submittedName>
        <fullName evidence="1">Uncharacterized protein</fullName>
    </submittedName>
</protein>
<dbReference type="AlphaFoldDB" id="A0A9Q8Y3W4"/>
<sequence length="49" mass="5744">MNNLKPKFGEVTVIDETKDSFFNLEIPISWQSMELQNFNTLVWSLELVP</sequence>
<dbReference type="Proteomes" id="UP001056730">
    <property type="component" value="Chromosome"/>
</dbReference>
<evidence type="ECO:0000313" key="2">
    <source>
        <dbReference type="Proteomes" id="UP001056730"/>
    </source>
</evidence>
<reference evidence="1" key="1">
    <citation type="journal article" date="2022" name="Front. Microbiol.">
        <title>Feed Insects as a Reservoir of Granadaene-Producing Lactococci.</title>
        <authorList>
            <person name="Neuzil-Bunesova V."/>
            <person name="Ramirez Garcia A."/>
            <person name="Modrackova N."/>
            <person name="Makovska M."/>
            <person name="Sabolova M."/>
            <person name="Sproer C."/>
            <person name="Bunk B."/>
            <person name="Blom J."/>
            <person name="Schwab C."/>
        </authorList>
    </citation>
    <scope>NUCLEOTIDE SEQUENCE</scope>
    <source>
        <strain evidence="1">I4/6O</strain>
    </source>
</reference>
<dbReference type="EMBL" id="CP086395">
    <property type="protein sequence ID" value="USJ21451.1"/>
    <property type="molecule type" value="Genomic_DNA"/>
</dbReference>
<proteinExistence type="predicted"/>
<dbReference type="RefSeq" id="WP_252175903.1">
    <property type="nucleotide sequence ID" value="NZ_CP086395.1"/>
</dbReference>
<accession>A0A9Q8Y3W4</accession>